<feature type="domain" description="N-acetyltransferase" evidence="1">
    <location>
        <begin position="17"/>
        <end position="66"/>
    </location>
</feature>
<name>A0A5J4SFG0_9ZZZZ</name>
<dbReference type="InterPro" id="IPR051531">
    <property type="entry name" value="N-acetyltransferase"/>
</dbReference>
<dbReference type="Gene3D" id="3.40.630.30">
    <property type="match status" value="1"/>
</dbReference>
<gene>
    <name evidence="2" type="ORF">EZS27_008330</name>
</gene>
<organism evidence="2">
    <name type="scientific">termite gut metagenome</name>
    <dbReference type="NCBI Taxonomy" id="433724"/>
    <lineage>
        <taxon>unclassified sequences</taxon>
        <taxon>metagenomes</taxon>
        <taxon>organismal metagenomes</taxon>
    </lineage>
</organism>
<proteinExistence type="predicted"/>
<dbReference type="InterPro" id="IPR000182">
    <property type="entry name" value="GNAT_dom"/>
</dbReference>
<dbReference type="PANTHER" id="PTHR43792:SF1">
    <property type="entry name" value="N-ACETYLTRANSFERASE DOMAIN-CONTAINING PROTEIN"/>
    <property type="match status" value="1"/>
</dbReference>
<dbReference type="InterPro" id="IPR016181">
    <property type="entry name" value="Acyl_CoA_acyltransferase"/>
</dbReference>
<comment type="caution">
    <text evidence="2">The sequence shown here is derived from an EMBL/GenBank/DDBJ whole genome shotgun (WGS) entry which is preliminary data.</text>
</comment>
<evidence type="ECO:0000313" key="2">
    <source>
        <dbReference type="EMBL" id="KAA6344031.1"/>
    </source>
</evidence>
<dbReference type="GO" id="GO:0016747">
    <property type="term" value="F:acyltransferase activity, transferring groups other than amino-acyl groups"/>
    <property type="evidence" value="ECO:0007669"/>
    <property type="project" value="InterPro"/>
</dbReference>
<sequence length="86" mass="9995">MEKLFAKILSTFLVQFRAYWKQGYCVESVKACMKFACERLNLKELYCLIRPENEASIRISEKTGMKKTGEHTKIYGEKRCCIGCTV</sequence>
<protein>
    <recommendedName>
        <fullName evidence="1">N-acetyltransferase domain-containing protein</fullName>
    </recommendedName>
</protein>
<dbReference type="SUPFAM" id="SSF55729">
    <property type="entry name" value="Acyl-CoA N-acyltransferases (Nat)"/>
    <property type="match status" value="1"/>
</dbReference>
<dbReference type="PANTHER" id="PTHR43792">
    <property type="entry name" value="GNAT FAMILY, PUTATIVE (AFU_ORTHOLOGUE AFUA_3G00765)-RELATED-RELATED"/>
    <property type="match status" value="1"/>
</dbReference>
<accession>A0A5J4SFG0</accession>
<reference evidence="2" key="1">
    <citation type="submission" date="2019-03" db="EMBL/GenBank/DDBJ databases">
        <title>Single cell metagenomics reveals metabolic interactions within the superorganism composed of flagellate Streblomastix strix and complex community of Bacteroidetes bacteria on its surface.</title>
        <authorList>
            <person name="Treitli S.C."/>
            <person name="Kolisko M."/>
            <person name="Husnik F."/>
            <person name="Keeling P."/>
            <person name="Hampl V."/>
        </authorList>
    </citation>
    <scope>NUCLEOTIDE SEQUENCE</scope>
    <source>
        <strain evidence="2">STM</strain>
    </source>
</reference>
<dbReference type="AlphaFoldDB" id="A0A5J4SFG0"/>
<dbReference type="EMBL" id="SNRY01000239">
    <property type="protein sequence ID" value="KAA6344031.1"/>
    <property type="molecule type" value="Genomic_DNA"/>
</dbReference>
<dbReference type="Pfam" id="PF13302">
    <property type="entry name" value="Acetyltransf_3"/>
    <property type="match status" value="1"/>
</dbReference>
<evidence type="ECO:0000259" key="1">
    <source>
        <dbReference type="Pfam" id="PF13302"/>
    </source>
</evidence>